<evidence type="ECO:0000313" key="6">
    <source>
        <dbReference type="EMBL" id="CAB5025505.1"/>
    </source>
</evidence>
<evidence type="ECO:0000256" key="5">
    <source>
        <dbReference type="SAM" id="Phobius"/>
    </source>
</evidence>
<organism evidence="6">
    <name type="scientific">freshwater metagenome</name>
    <dbReference type="NCBI Taxonomy" id="449393"/>
    <lineage>
        <taxon>unclassified sequences</taxon>
        <taxon>metagenomes</taxon>
        <taxon>ecological metagenomes</taxon>
    </lineage>
</organism>
<dbReference type="InterPro" id="IPR051598">
    <property type="entry name" value="TSUP/Inactive_protease-like"/>
</dbReference>
<evidence type="ECO:0000256" key="4">
    <source>
        <dbReference type="ARBA" id="ARBA00023136"/>
    </source>
</evidence>
<dbReference type="PANTHER" id="PTHR43701">
    <property type="entry name" value="MEMBRANE TRANSPORTER PROTEIN MJ0441-RELATED"/>
    <property type="match status" value="1"/>
</dbReference>
<dbReference type="GO" id="GO:0016020">
    <property type="term" value="C:membrane"/>
    <property type="evidence" value="ECO:0007669"/>
    <property type="project" value="UniProtKB-SubCell"/>
</dbReference>
<keyword evidence="2 5" id="KW-0812">Transmembrane</keyword>
<dbReference type="EMBL" id="CAFBPI010000127">
    <property type="protein sequence ID" value="CAB5025505.1"/>
    <property type="molecule type" value="Genomic_DNA"/>
</dbReference>
<feature type="transmembrane region" description="Helical" evidence="5">
    <location>
        <begin position="73"/>
        <end position="91"/>
    </location>
</feature>
<dbReference type="PANTHER" id="PTHR43701:SF2">
    <property type="entry name" value="MEMBRANE TRANSPORTER PROTEIN YJNA-RELATED"/>
    <property type="match status" value="1"/>
</dbReference>
<proteinExistence type="predicted"/>
<feature type="transmembrane region" description="Helical" evidence="5">
    <location>
        <begin position="98"/>
        <end position="117"/>
    </location>
</feature>
<keyword evidence="3 5" id="KW-1133">Transmembrane helix</keyword>
<dbReference type="Pfam" id="PF01925">
    <property type="entry name" value="TauE"/>
    <property type="match status" value="1"/>
</dbReference>
<evidence type="ECO:0000256" key="1">
    <source>
        <dbReference type="ARBA" id="ARBA00004141"/>
    </source>
</evidence>
<feature type="transmembrane region" description="Helical" evidence="5">
    <location>
        <begin position="41"/>
        <end position="61"/>
    </location>
</feature>
<protein>
    <submittedName>
        <fullName evidence="6">Unannotated protein</fullName>
    </submittedName>
</protein>
<keyword evidence="4 5" id="KW-0472">Membrane</keyword>
<gene>
    <name evidence="6" type="ORF">UFOPK4095_01264</name>
</gene>
<sequence length="250" mass="26487">MDIFLALASGAFIGSVLGFIGAGGSMLAVPILIYIFDFSPIVATTASLAVVCIAAVAGVIPKWRKGDVLVKEAVTVWALGLITNVGGGLLSKHIHENLILTGFALILIFTGLSMLRAPIMDRAEKKVPFLILILISLTIGAITGVFGIGGGFLAIPILVLFFHTPQNKAAGTSLLIIAMNCATSLLAHHAIWHNVRWSIPLLIAATAVVISLATSHYGARVNAKTLRRTFAFTLFAIALFTLLETWIFPS</sequence>
<evidence type="ECO:0000256" key="3">
    <source>
        <dbReference type="ARBA" id="ARBA00022989"/>
    </source>
</evidence>
<feature type="transmembrane region" description="Helical" evidence="5">
    <location>
        <begin position="174"/>
        <end position="191"/>
    </location>
</feature>
<dbReference type="InterPro" id="IPR002781">
    <property type="entry name" value="TM_pro_TauE-like"/>
</dbReference>
<name>A0A6J7R9M0_9ZZZZ</name>
<dbReference type="AlphaFoldDB" id="A0A6J7R9M0"/>
<feature type="transmembrane region" description="Helical" evidence="5">
    <location>
        <begin position="197"/>
        <end position="217"/>
    </location>
</feature>
<feature type="transmembrane region" description="Helical" evidence="5">
    <location>
        <begin position="229"/>
        <end position="248"/>
    </location>
</feature>
<comment type="subcellular location">
    <subcellularLocation>
        <location evidence="1">Membrane</location>
        <topology evidence="1">Multi-pass membrane protein</topology>
    </subcellularLocation>
</comment>
<evidence type="ECO:0000256" key="2">
    <source>
        <dbReference type="ARBA" id="ARBA00022692"/>
    </source>
</evidence>
<accession>A0A6J7R9M0</accession>
<feature type="transmembrane region" description="Helical" evidence="5">
    <location>
        <begin position="129"/>
        <end position="162"/>
    </location>
</feature>
<reference evidence="6" key="1">
    <citation type="submission" date="2020-05" db="EMBL/GenBank/DDBJ databases">
        <authorList>
            <person name="Chiriac C."/>
            <person name="Salcher M."/>
            <person name="Ghai R."/>
            <person name="Kavagutti S V."/>
        </authorList>
    </citation>
    <scope>NUCLEOTIDE SEQUENCE</scope>
</reference>
<feature type="transmembrane region" description="Helical" evidence="5">
    <location>
        <begin position="12"/>
        <end position="34"/>
    </location>
</feature>